<protein>
    <submittedName>
        <fullName evidence="2">Uncharacterized protein</fullName>
    </submittedName>
</protein>
<gene>
    <name evidence="2" type="ORF">EQG79_06500</name>
</gene>
<feature type="transmembrane region" description="Helical" evidence="1">
    <location>
        <begin position="14"/>
        <end position="35"/>
    </location>
</feature>
<sequence length="139" mass="14784">MESQVTTPVRVQKVLYPALAAGLVAAVINAVLFWIGSATGAVPADLIIPNAGQPLTIVPVIISSVLPALVAGLVFFLLIRFTRNPLRIFNWVAAIVLLLSFASPFSIPNVPVGMVVVLELMHVVVAGSVLIAFNKYVKR</sequence>
<feature type="transmembrane region" description="Helical" evidence="1">
    <location>
        <begin position="55"/>
        <end position="79"/>
    </location>
</feature>
<dbReference type="InterPro" id="IPR045713">
    <property type="entry name" value="DUF6069"/>
</dbReference>
<keyword evidence="3" id="KW-1185">Reference proteome</keyword>
<dbReference type="AlphaFoldDB" id="A0A4Q2UPW4"/>
<accession>A0A4Q2UPW4</accession>
<feature type="transmembrane region" description="Helical" evidence="1">
    <location>
        <begin position="113"/>
        <end position="133"/>
    </location>
</feature>
<dbReference type="RefSeq" id="WP_129600756.1">
    <property type="nucleotide sequence ID" value="NZ_SBLB01000001.1"/>
</dbReference>
<evidence type="ECO:0000313" key="2">
    <source>
        <dbReference type="EMBL" id="RYC71773.1"/>
    </source>
</evidence>
<name>A0A4Q2UPW4_9BACT</name>
<evidence type="ECO:0000313" key="3">
    <source>
        <dbReference type="Proteomes" id="UP000290407"/>
    </source>
</evidence>
<feature type="transmembrane region" description="Helical" evidence="1">
    <location>
        <begin position="88"/>
        <end position="107"/>
    </location>
</feature>
<evidence type="ECO:0000256" key="1">
    <source>
        <dbReference type="SAM" id="Phobius"/>
    </source>
</evidence>
<dbReference type="EMBL" id="SBLB01000001">
    <property type="protein sequence ID" value="RYC71773.1"/>
    <property type="molecule type" value="Genomic_DNA"/>
</dbReference>
<keyword evidence="1" id="KW-1133">Transmembrane helix</keyword>
<keyword evidence="1" id="KW-0472">Membrane</keyword>
<comment type="caution">
    <text evidence="2">The sequence shown here is derived from an EMBL/GenBank/DDBJ whole genome shotgun (WGS) entry which is preliminary data.</text>
</comment>
<keyword evidence="1" id="KW-0812">Transmembrane</keyword>
<dbReference type="Pfam" id="PF19545">
    <property type="entry name" value="DUF6069"/>
    <property type="match status" value="1"/>
</dbReference>
<reference evidence="2 3" key="1">
    <citation type="submission" date="2019-01" db="EMBL/GenBank/DDBJ databases">
        <title>Spirosoma flava sp. nov., a propanil-degrading bacterium isolated from herbicide-contaminated soil.</title>
        <authorList>
            <person name="Zhang L."/>
            <person name="Jiang J.-D."/>
        </authorList>
    </citation>
    <scope>NUCLEOTIDE SEQUENCE [LARGE SCALE GENOMIC DNA]</scope>
    <source>
        <strain evidence="2 3">TY50</strain>
    </source>
</reference>
<organism evidence="2 3">
    <name type="scientific">Spirosoma sordidisoli</name>
    <dbReference type="NCBI Taxonomy" id="2502893"/>
    <lineage>
        <taxon>Bacteria</taxon>
        <taxon>Pseudomonadati</taxon>
        <taxon>Bacteroidota</taxon>
        <taxon>Cytophagia</taxon>
        <taxon>Cytophagales</taxon>
        <taxon>Cytophagaceae</taxon>
        <taxon>Spirosoma</taxon>
    </lineage>
</organism>
<proteinExistence type="predicted"/>
<dbReference type="Proteomes" id="UP000290407">
    <property type="component" value="Unassembled WGS sequence"/>
</dbReference>